<dbReference type="SUPFAM" id="SSF69279">
    <property type="entry name" value="Phage tail proteins"/>
    <property type="match status" value="1"/>
</dbReference>
<evidence type="ECO:0000313" key="4">
    <source>
        <dbReference type="EMBL" id="HAZ7494782.1"/>
    </source>
</evidence>
<dbReference type="InterPro" id="IPR025601">
    <property type="entry name" value="ATP-bd_sugar_transptr-like"/>
</dbReference>
<dbReference type="EMBL" id="UGBT01000002">
    <property type="protein sequence ID" value="STH71703.1"/>
    <property type="molecule type" value="Genomic_DNA"/>
</dbReference>
<dbReference type="EMBL" id="DABHXT010000022">
    <property type="protein sequence ID" value="HAJ5959468.1"/>
    <property type="molecule type" value="Genomic_DNA"/>
</dbReference>
<dbReference type="Proteomes" id="UP000629265">
    <property type="component" value="Unassembled WGS sequence"/>
</dbReference>
<evidence type="ECO:0000313" key="3">
    <source>
        <dbReference type="EMBL" id="HAJ5959468.1"/>
    </source>
</evidence>
<evidence type="ECO:0000313" key="10">
    <source>
        <dbReference type="Proteomes" id="UP000629265"/>
    </source>
</evidence>
<gene>
    <name evidence="1" type="ORF">C719_002196</name>
    <name evidence="3" type="ORF">HMV95_14500</name>
    <name evidence="7" type="ORF">IDONEFKE_03486</name>
    <name evidence="4" type="ORF">J8F57_005109</name>
    <name evidence="6" type="ORF">NCTC11341_03340</name>
    <name evidence="5" type="ORF">Q2V64_14350</name>
    <name evidence="2" type="ORF">R8O40_004618</name>
</gene>
<reference evidence="3" key="4">
    <citation type="submission" date="2018-12" db="EMBL/GenBank/DDBJ databases">
        <authorList>
            <consortium name="NCBI Pathogen Detection Project"/>
        </authorList>
    </citation>
    <scope>NUCLEOTIDE SEQUENCE</scope>
    <source>
        <strain evidence="3">EuSCAPE_DE065</strain>
        <strain evidence="4">SJP41</strain>
    </source>
</reference>
<dbReference type="Proteomes" id="UP000846355">
    <property type="component" value="Unassembled WGS sequence"/>
</dbReference>
<reference evidence="7 10" key="5">
    <citation type="submission" date="2019-11" db="EMBL/GenBank/DDBJ databases">
        <authorList>
            <person name="Haines EK M."/>
        </authorList>
    </citation>
    <scope>NUCLEOTIDE SEQUENCE [LARGE SCALE GENOMIC DNA]</scope>
    <source>
        <strain evidence="7">KR2729</strain>
    </source>
</reference>
<dbReference type="Gene3D" id="2.40.10.210">
    <property type="entry name" value="Phage tail proteins (gpFII-like)"/>
    <property type="match status" value="1"/>
</dbReference>
<accession>A0A066SZ22</accession>
<reference evidence="6 8" key="2">
    <citation type="submission" date="2018-06" db="EMBL/GenBank/DDBJ databases">
        <authorList>
            <consortium name="Pathogen Informatics"/>
            <person name="Doyle S."/>
        </authorList>
    </citation>
    <scope>NUCLEOTIDE SEQUENCE [LARGE SCALE GENOMIC DNA]</scope>
    <source>
        <strain evidence="6 8">NCTC11341</strain>
    </source>
</reference>
<evidence type="ECO:0000313" key="8">
    <source>
        <dbReference type="Proteomes" id="UP000254428"/>
    </source>
</evidence>
<dbReference type="EMBL" id="AATJOC010000006">
    <property type="protein sequence ID" value="EFM0253011.1"/>
    <property type="molecule type" value="Genomic_DNA"/>
</dbReference>
<reference evidence="2" key="7">
    <citation type="submission" date="2024-02" db="EMBL/GenBank/DDBJ databases">
        <authorList>
            <consortium name="Clinical and Environmental Microbiology Branch: Whole genome sequencing antimicrobial resistance pathogens in the healthcare setting"/>
        </authorList>
    </citation>
    <scope>NUCLEOTIDE SEQUENCE</scope>
    <source>
        <strain evidence="2">1924188</strain>
    </source>
</reference>
<reference evidence="5" key="6">
    <citation type="submission" date="2023-07" db="EMBL/GenBank/DDBJ databases">
        <title>High risk of intestinal colonization with ESBL-producing Escherichia coli among soldiers of military contingents in specific geographic regions.</title>
        <authorList>
            <person name="Literacka E."/>
        </authorList>
    </citation>
    <scope>NUCLEOTIDE SEQUENCE</scope>
    <source>
        <strain evidence="5">33</strain>
    </source>
</reference>
<dbReference type="EMBL" id="CACRYR010000144">
    <property type="protein sequence ID" value="VZR31516.1"/>
    <property type="molecule type" value="Genomic_DNA"/>
</dbReference>
<organism evidence="3">
    <name type="scientific">Escherichia coli</name>
    <dbReference type="NCBI Taxonomy" id="562"/>
    <lineage>
        <taxon>Bacteria</taxon>
        <taxon>Pseudomonadati</taxon>
        <taxon>Pseudomonadota</taxon>
        <taxon>Gammaproteobacteria</taxon>
        <taxon>Enterobacterales</taxon>
        <taxon>Enterobacteriaceae</taxon>
        <taxon>Escherichia</taxon>
    </lineage>
</organism>
<name>A0A066SZ22_ECOLX</name>
<dbReference type="Proteomes" id="UP000527548">
    <property type="component" value="Unassembled WGS sequence"/>
</dbReference>
<evidence type="ECO:0000313" key="2">
    <source>
        <dbReference type="EMBL" id="EMJ5256291.1"/>
    </source>
</evidence>
<reference evidence="3" key="1">
    <citation type="journal article" date="2018" name="Genome Biol.">
        <title>SKESA: strategic k-mer extension for scrupulous assemblies.</title>
        <authorList>
            <person name="Souvorov A."/>
            <person name="Agarwala R."/>
            <person name="Lipman D.J."/>
        </authorList>
    </citation>
    <scope>NUCLEOTIDE SEQUENCE [LARGE SCALE GENOMIC DNA]</scope>
    <source>
        <strain evidence="3">EuSCAPE_DE065</strain>
        <strain evidence="4">SJP41</strain>
    </source>
</reference>
<sequence>MSDPFSRLAARMDAITVRKMGKTASINDADMTVIPGETLAELNALSGPAVSLVVFSSGYRPRRGDRVVYDGQQWTVTRHERFNGKPMIFIE</sequence>
<dbReference type="Proteomes" id="UP000254428">
    <property type="component" value="Unassembled WGS sequence"/>
</dbReference>
<dbReference type="Proteomes" id="UP000868636">
    <property type="component" value="Unassembled WGS sequence"/>
</dbReference>
<dbReference type="Pfam" id="PF13856">
    <property type="entry name" value="Gifsy-2"/>
    <property type="match status" value="1"/>
</dbReference>
<dbReference type="Proteomes" id="UP001174465">
    <property type="component" value="Unassembled WGS sequence"/>
</dbReference>
<protein>
    <submittedName>
        <fullName evidence="3">DNA breaking-rejoining protein</fullName>
    </submittedName>
    <submittedName>
        <fullName evidence="6">Prophage protein</fullName>
    </submittedName>
</protein>
<proteinExistence type="predicted"/>
<dbReference type="EMBL" id="DADPIR010000076">
    <property type="protein sequence ID" value="HAZ7494782.1"/>
    <property type="molecule type" value="Genomic_DNA"/>
</dbReference>
<evidence type="ECO:0000313" key="7">
    <source>
        <dbReference type="EMBL" id="VZR31516.1"/>
    </source>
</evidence>
<evidence type="ECO:0000313" key="1">
    <source>
        <dbReference type="EMBL" id="EFM0253011.1"/>
    </source>
</evidence>
<dbReference type="EMBL" id="ABONVU020000022">
    <property type="protein sequence ID" value="EMJ5256291.1"/>
    <property type="molecule type" value="Genomic_DNA"/>
</dbReference>
<dbReference type="RefSeq" id="WP_001283144.1">
    <property type="nucleotide sequence ID" value="NZ_AP021946.1"/>
</dbReference>
<dbReference type="EMBL" id="JAUKZB010000008">
    <property type="protein sequence ID" value="MDO2730906.1"/>
    <property type="molecule type" value="Genomic_DNA"/>
</dbReference>
<reference evidence="1 9" key="3">
    <citation type="submission" date="2018-08" db="EMBL/GenBank/DDBJ databases">
        <authorList>
            <consortium name="GenomeTrakr network: Whole genome sequencing for foodborne pathogen traceback"/>
        </authorList>
    </citation>
    <scope>NUCLEOTIDE SEQUENCE [LARGE SCALE GENOMIC DNA]</scope>
    <source>
        <strain evidence="1 9">AZ-TG73163</strain>
    </source>
</reference>
<dbReference type="AlphaFoldDB" id="A0A066SZ22"/>
<evidence type="ECO:0000313" key="9">
    <source>
        <dbReference type="Proteomes" id="UP000527548"/>
    </source>
</evidence>
<evidence type="ECO:0000313" key="6">
    <source>
        <dbReference type="EMBL" id="STH71703.1"/>
    </source>
</evidence>
<evidence type="ECO:0000313" key="5">
    <source>
        <dbReference type="EMBL" id="MDO2730906.1"/>
    </source>
</evidence>
<dbReference type="Proteomes" id="UP001285616">
    <property type="component" value="Unassembled WGS sequence"/>
</dbReference>